<dbReference type="PANTHER" id="PTHR10492:SF57">
    <property type="entry name" value="ATP-DEPENDENT DNA HELICASE"/>
    <property type="match status" value="1"/>
</dbReference>
<dbReference type="SUPFAM" id="SSF52540">
    <property type="entry name" value="P-loop containing nucleoside triphosphate hydrolases"/>
    <property type="match status" value="2"/>
</dbReference>
<feature type="domain" description="OTU" evidence="3">
    <location>
        <begin position="10"/>
        <end position="130"/>
    </location>
</feature>
<dbReference type="GO" id="GO:0006310">
    <property type="term" value="P:DNA recombination"/>
    <property type="evidence" value="ECO:0007669"/>
    <property type="project" value="UniProtKB-KW"/>
</dbReference>
<organism evidence="4 5">
    <name type="scientific">Ceutorhynchus assimilis</name>
    <name type="common">cabbage seed weevil</name>
    <dbReference type="NCBI Taxonomy" id="467358"/>
    <lineage>
        <taxon>Eukaryota</taxon>
        <taxon>Metazoa</taxon>
        <taxon>Ecdysozoa</taxon>
        <taxon>Arthropoda</taxon>
        <taxon>Hexapoda</taxon>
        <taxon>Insecta</taxon>
        <taxon>Pterygota</taxon>
        <taxon>Neoptera</taxon>
        <taxon>Endopterygota</taxon>
        <taxon>Coleoptera</taxon>
        <taxon>Polyphaga</taxon>
        <taxon>Cucujiformia</taxon>
        <taxon>Curculionidae</taxon>
        <taxon>Ceutorhynchinae</taxon>
        <taxon>Ceutorhynchus</taxon>
    </lineage>
</organism>
<keyword evidence="1" id="KW-0547">Nucleotide-binding</keyword>
<dbReference type="CDD" id="cd18809">
    <property type="entry name" value="SF1_C_RecD"/>
    <property type="match status" value="1"/>
</dbReference>
<dbReference type="InterPro" id="IPR010285">
    <property type="entry name" value="DNA_helicase_pif1-like_DEAD"/>
</dbReference>
<dbReference type="InterPro" id="IPR025476">
    <property type="entry name" value="Helitron_helicase-like"/>
</dbReference>
<keyword evidence="1" id="KW-0067">ATP-binding</keyword>
<evidence type="ECO:0000313" key="5">
    <source>
        <dbReference type="Proteomes" id="UP001152799"/>
    </source>
</evidence>
<dbReference type="Pfam" id="PF02338">
    <property type="entry name" value="OTU"/>
    <property type="match status" value="1"/>
</dbReference>
<evidence type="ECO:0000256" key="1">
    <source>
        <dbReference type="RuleBase" id="RU363044"/>
    </source>
</evidence>
<dbReference type="GO" id="GO:0000723">
    <property type="term" value="P:telomere maintenance"/>
    <property type="evidence" value="ECO:0007669"/>
    <property type="project" value="InterPro"/>
</dbReference>
<comment type="similarity">
    <text evidence="1">Belongs to the helicase family.</text>
</comment>
<dbReference type="InterPro" id="IPR027417">
    <property type="entry name" value="P-loop_NTPase"/>
</dbReference>
<keyword evidence="1" id="KW-0378">Hydrolase</keyword>
<name>A0A9N9MHZ0_9CUCU</name>
<reference evidence="4" key="1">
    <citation type="submission" date="2022-01" db="EMBL/GenBank/DDBJ databases">
        <authorList>
            <person name="King R."/>
        </authorList>
    </citation>
    <scope>NUCLEOTIDE SEQUENCE</scope>
</reference>
<proteinExistence type="inferred from homology"/>
<dbReference type="InterPro" id="IPR049163">
    <property type="entry name" value="Pif1-like_2B_dom"/>
</dbReference>
<keyword evidence="1" id="KW-0347">Helicase</keyword>
<dbReference type="GO" id="GO:0006281">
    <property type="term" value="P:DNA repair"/>
    <property type="evidence" value="ECO:0007669"/>
    <property type="project" value="UniProtKB-KW"/>
</dbReference>
<dbReference type="Gene3D" id="3.40.50.300">
    <property type="entry name" value="P-loop containing nucleotide triphosphate hydrolases"/>
    <property type="match status" value="2"/>
</dbReference>
<comment type="cofactor">
    <cofactor evidence="1">
        <name>Mg(2+)</name>
        <dbReference type="ChEBI" id="CHEBI:18420"/>
    </cofactor>
</comment>
<dbReference type="Proteomes" id="UP001152799">
    <property type="component" value="Chromosome 14"/>
</dbReference>
<dbReference type="PANTHER" id="PTHR10492">
    <property type="match status" value="1"/>
</dbReference>
<dbReference type="GO" id="GO:0016787">
    <property type="term" value="F:hydrolase activity"/>
    <property type="evidence" value="ECO:0007669"/>
    <property type="project" value="UniProtKB-KW"/>
</dbReference>
<dbReference type="Pfam" id="PF21530">
    <property type="entry name" value="Pif1_2B_dom"/>
    <property type="match status" value="1"/>
</dbReference>
<dbReference type="SUPFAM" id="SSF54001">
    <property type="entry name" value="Cysteine proteinases"/>
    <property type="match status" value="1"/>
</dbReference>
<accession>A0A9N9MHZ0</accession>
<evidence type="ECO:0000313" key="4">
    <source>
        <dbReference type="EMBL" id="CAG9763526.1"/>
    </source>
</evidence>
<dbReference type="GO" id="GO:0005524">
    <property type="term" value="F:ATP binding"/>
    <property type="evidence" value="ECO:0007669"/>
    <property type="project" value="UniProtKB-KW"/>
</dbReference>
<dbReference type="EC" id="5.6.2.3" evidence="1"/>
<evidence type="ECO:0000259" key="3">
    <source>
        <dbReference type="PROSITE" id="PS50802"/>
    </source>
</evidence>
<dbReference type="Gene3D" id="3.90.70.80">
    <property type="match status" value="1"/>
</dbReference>
<dbReference type="Pfam" id="PF05970">
    <property type="entry name" value="PIF1"/>
    <property type="match status" value="1"/>
</dbReference>
<protein>
    <recommendedName>
        <fullName evidence="1">ATP-dependent DNA helicase</fullName>
        <ecNumber evidence="1">5.6.2.3</ecNumber>
    </recommendedName>
</protein>
<dbReference type="EMBL" id="OU892290">
    <property type="protein sequence ID" value="CAG9763526.1"/>
    <property type="molecule type" value="Genomic_DNA"/>
</dbReference>
<dbReference type="CDD" id="cd22744">
    <property type="entry name" value="OTU"/>
    <property type="match status" value="1"/>
</dbReference>
<keyword evidence="1" id="KW-0234">DNA repair</keyword>
<feature type="region of interest" description="Disordered" evidence="2">
    <location>
        <begin position="827"/>
        <end position="875"/>
    </location>
</feature>
<dbReference type="Pfam" id="PF14214">
    <property type="entry name" value="Helitron_like_N"/>
    <property type="match status" value="1"/>
</dbReference>
<evidence type="ECO:0000256" key="2">
    <source>
        <dbReference type="SAM" id="MobiDB-lite"/>
    </source>
</evidence>
<keyword evidence="1" id="KW-0233">DNA recombination</keyword>
<gene>
    <name evidence="4" type="ORF">CEUTPL_LOCUS4184</name>
</gene>
<keyword evidence="1" id="KW-0227">DNA damage</keyword>
<dbReference type="InterPro" id="IPR038765">
    <property type="entry name" value="Papain-like_cys_pep_sf"/>
</dbReference>
<dbReference type="GO" id="GO:0043139">
    <property type="term" value="F:5'-3' DNA helicase activity"/>
    <property type="evidence" value="ECO:0007669"/>
    <property type="project" value="UniProtKB-EC"/>
</dbReference>
<dbReference type="PROSITE" id="PS50802">
    <property type="entry name" value="OTU"/>
    <property type="match status" value="1"/>
</dbReference>
<dbReference type="OrthoDB" id="409956at2759"/>
<keyword evidence="5" id="KW-1185">Reference proteome</keyword>
<feature type="compositionally biased region" description="Basic and acidic residues" evidence="2">
    <location>
        <begin position="849"/>
        <end position="860"/>
    </location>
</feature>
<comment type="catalytic activity">
    <reaction evidence="1">
        <text>ATP + H2O = ADP + phosphate + H(+)</text>
        <dbReference type="Rhea" id="RHEA:13065"/>
        <dbReference type="ChEBI" id="CHEBI:15377"/>
        <dbReference type="ChEBI" id="CHEBI:15378"/>
        <dbReference type="ChEBI" id="CHEBI:30616"/>
        <dbReference type="ChEBI" id="CHEBI:43474"/>
        <dbReference type="ChEBI" id="CHEBI:456216"/>
        <dbReference type="EC" id="5.6.2.3"/>
    </reaction>
</comment>
<sequence length="1816" mass="206759">MSIWKKDIVGKYLEIQGDGNCLFRALSVGMGGNFSHEELREILVNEVRDKWDEYANNVFDYDNVDHYYREMMKVSVWGSYAEILAFSNVLQRRVVVIRDGREVVDVGPQDNTPIVLRFVGNNHYDLYEDIVIPLPVNVVGAAAARSPVVVTPVVAVSTVATPAKVAPAVAVAPAAVAPVATAPVKSPARKRHAPQPRIVSLSQKLKKVEFEKRIKKWKPLPATDSVKPEWRMRNDRITEFYQNAWEFGDHDFQDIPVHKLPNSNKDDWFCKHCGAKFWATELSKKTKSTEQCCGLGKRVLAETSLFRKPRDPRILSLYYCKDRAAMRKSHFHKFIMAYNSIFATVHRRGTFAGLGLPDSRPADEAAVVDRQVRFMASTHVAGLHNLNEAYLYFMDVSKEVVKARINLSTVSTKLETPIVRTLENYLRVENVLMRIFKCAGDIYEEEKLKAAAENREVREVILCVNPRDKEDQDASRFKFQRRKGVAVKSGMQYPHNETVAGVYLGDRPPCYYDVEFAVKPLQEGAALPYREVNVLRCTLDLMLYPLIHLHGESSFQQNDRDQVNSLREYYCVRLLSNSVRLDSVRYWNVLEHVGKLRLQYLVDAGVKIEYNNVNWAVGNQRYMRAETYANLRDFLLKEAARRGFGDSAQPLPVGKVIVLPPTIPGSRRYYFNGYMDCMALCRKLGKPPTYFLTFTANRQWSEVTEELHRLGKGTDDIANFPDILCRVFEQKLDSLMRDLLQRQILGKIEAYVVRIEFQKRGAPHAHILLFLTEQDVPDSAEDLDRVIWARWPVQSDGAGYERLRELVAKFMIHNKCNVLETDLPEADRVRDDPDDIDILKQPGEEENPGELKDDVDDVPRSSRQSQHKQTKRPGCWTSKNECRWKFPKKLGDESRINKQRSVFYKRPHGTELYHCGQDRVVDNTWIIPYNPTLLVRYNCHINLELCVGNPIQICRYINAYINKGLDSINLRCVEFGFDETTNTITWDEAAAYVKMRYIGPHEAIYRILGLTCFHISHSVITLPVHLENEQFEIFYEGQEEEIVNRPGNSRLIGWFLLNKSSKGSKKNFYVDVVGTHTWLKGKWVAKSRKTNAIGRLAVVYPSRGNAERSHLRMILCNVPGLISFRDARTVENVEYPTFQAACVALKLVDDDENEVEKVMQSVWTRMGSRHLRDVFSLMLVHFSLKDPRKTFRRWAGKMARHIKKIPDVVVEVAKTILNVKERARVLRCAKFCVLFEELETFMSECSSKMSNYLISKEWIRDLTFSDDEYSGDEDDAVDNSDGTIESDASKTDLGDKIWIQHLNDEQMLFAADVMDSVNRNQNRAFVLMGSGGTGKTVLLNAILEEMDVMEYGYLASAFTGIAATLLKNGATAHTTFGLPLRKKQDPESSVLTSNLSFQSEEAAKIGAAKLIVIDEVFMLSMWMLDLIENSCRLFSQGPNSTRRFGGKTVILSGDPKQLLPVVRGSFGRMAAIMESIVASILWANLEKVTLHRNMRLSDAEVAWTEWVGQLGAGKIQGQANYQATIAILHKDILVDSPEELVDFVFGDVFKAIEAAFGDDEQFQSLVVSLANRAILCPINVTVKEMNAKIFQKFPDPRQTERTYLATNRFEEDIEIRTSNSHPFRQQITPDILEALDIASLPPHVLTLKIGSVVMLMVNLNVRRGLCNGQRMVVRELLENVVICSMATGQLSGTKVAIPRKLFVEGESNTELMGLFYRKQFPLRLAHAITINKAQGQTLDRVGLYLPVPCFSHGQLYVAFSRARKRDDVKVLVVDGPKQGRLFKDGRKNNPVYTRNIVYTEFVNDLANNIDDDGVNY</sequence>
<dbReference type="InterPro" id="IPR003323">
    <property type="entry name" value="OTU_dom"/>
</dbReference>